<evidence type="ECO:0000259" key="2">
    <source>
        <dbReference type="PROSITE" id="PS51737"/>
    </source>
</evidence>
<keyword evidence="4" id="KW-1185">Reference proteome</keyword>
<dbReference type="PROSITE" id="PS51737">
    <property type="entry name" value="RECOMBINASE_DNA_BIND"/>
    <property type="match status" value="1"/>
</dbReference>
<dbReference type="InterPro" id="IPR006119">
    <property type="entry name" value="Resolv_N"/>
</dbReference>
<sequence length="485" mass="53457">MRQTTSGQMAATYQRISADREGRELGVTRQLSENRSLAEREGLALIGGEPYTDNDISASTSARKERPQYQRLLADARAGRIKVIVALTQGRLTRTPREYEDLIDLATKYGVRFLYVKSPSFDLNTAQGRGIGRTMAARAAEEAEETSERVLDAARQRAEKAEPHGHGRAYGLRKGGRALRPKEAAEIERWAAHVLAGGSLKAIADDLNERRIKSANGGIWRSANVGRILRAPRIAGLRLYQPPTPPGEDPPEPIEYPAAHPAIVPVATWRALRVILDDPKRLTNGGAVQLQFLGTGLYRCERCEGRTVASSRNRAKQRTYKCPGCWRTWKAEPIDEWIAGAGGIVELLLTKEDERQRLLPRPEKSAGAVDTAALEEERRVIGVNLGEVAAEFALAKSGAVRKALQDAIHKAEARLAEIDAAVVAAGRVDPLTEVLGDDPVAAWRAMRDVHRRQALIRRVMTITLGTPLRGRQPFDPKRFITVEPL</sequence>
<evidence type="ECO:0008006" key="5">
    <source>
        <dbReference type="Google" id="ProtNLM"/>
    </source>
</evidence>
<dbReference type="Proteomes" id="UP000612282">
    <property type="component" value="Unassembled WGS sequence"/>
</dbReference>
<evidence type="ECO:0000313" key="4">
    <source>
        <dbReference type="Proteomes" id="UP000612282"/>
    </source>
</evidence>
<protein>
    <recommendedName>
        <fullName evidence="5">Recombinase family protein</fullName>
    </recommendedName>
</protein>
<dbReference type="Pfam" id="PF00239">
    <property type="entry name" value="Resolvase"/>
    <property type="match status" value="1"/>
</dbReference>
<dbReference type="PANTHER" id="PTHR30461">
    <property type="entry name" value="DNA-INVERTASE FROM LAMBDOID PROPHAGE"/>
    <property type="match status" value="1"/>
</dbReference>
<dbReference type="InterPro" id="IPR036162">
    <property type="entry name" value="Resolvase-like_N_sf"/>
</dbReference>
<dbReference type="SMART" id="SM00857">
    <property type="entry name" value="Resolvase"/>
    <property type="match status" value="1"/>
</dbReference>
<dbReference type="InterPro" id="IPR011109">
    <property type="entry name" value="DNA_bind_recombinase_dom"/>
</dbReference>
<dbReference type="Gene3D" id="3.40.50.1390">
    <property type="entry name" value="Resolvase, N-terminal catalytic domain"/>
    <property type="match status" value="1"/>
</dbReference>
<evidence type="ECO:0000259" key="1">
    <source>
        <dbReference type="PROSITE" id="PS51736"/>
    </source>
</evidence>
<dbReference type="PROSITE" id="PS51736">
    <property type="entry name" value="RECOMBINASES_3"/>
    <property type="match status" value="1"/>
</dbReference>
<feature type="domain" description="Recombinase" evidence="2">
    <location>
        <begin position="163"/>
        <end position="282"/>
    </location>
</feature>
<proteinExistence type="predicted"/>
<dbReference type="SUPFAM" id="SSF53041">
    <property type="entry name" value="Resolvase-like"/>
    <property type="match status" value="1"/>
</dbReference>
<dbReference type="Gene3D" id="3.90.1750.20">
    <property type="entry name" value="Putative Large Serine Recombinase, Chain B, Domain 2"/>
    <property type="match status" value="1"/>
</dbReference>
<dbReference type="InterPro" id="IPR050639">
    <property type="entry name" value="SSR_resolvase"/>
</dbReference>
<organism evidence="3 4">
    <name type="scientific">Actinoplanes couchii</name>
    <dbReference type="NCBI Taxonomy" id="403638"/>
    <lineage>
        <taxon>Bacteria</taxon>
        <taxon>Bacillati</taxon>
        <taxon>Actinomycetota</taxon>
        <taxon>Actinomycetes</taxon>
        <taxon>Micromonosporales</taxon>
        <taxon>Micromonosporaceae</taxon>
        <taxon>Actinoplanes</taxon>
    </lineage>
</organism>
<accession>A0ABQ3WZW2</accession>
<evidence type="ECO:0000313" key="3">
    <source>
        <dbReference type="EMBL" id="GID51814.1"/>
    </source>
</evidence>
<feature type="domain" description="Resolvase/invertase-type recombinase catalytic" evidence="1">
    <location>
        <begin position="9"/>
        <end position="161"/>
    </location>
</feature>
<gene>
    <name evidence="3" type="ORF">Aco03nite_002180</name>
</gene>
<name>A0ABQ3WZW2_9ACTN</name>
<dbReference type="PANTHER" id="PTHR30461:SF23">
    <property type="entry name" value="DNA RECOMBINASE-RELATED"/>
    <property type="match status" value="1"/>
</dbReference>
<dbReference type="CDD" id="cd00338">
    <property type="entry name" value="Ser_Recombinase"/>
    <property type="match status" value="1"/>
</dbReference>
<comment type="caution">
    <text evidence="3">The sequence shown here is derived from an EMBL/GenBank/DDBJ whole genome shotgun (WGS) entry which is preliminary data.</text>
</comment>
<reference evidence="3 4" key="1">
    <citation type="submission" date="2021-01" db="EMBL/GenBank/DDBJ databases">
        <title>Whole genome shotgun sequence of Actinoplanes couchii NBRC 106145.</title>
        <authorList>
            <person name="Komaki H."/>
            <person name="Tamura T."/>
        </authorList>
    </citation>
    <scope>NUCLEOTIDE SEQUENCE [LARGE SCALE GENOMIC DNA]</scope>
    <source>
        <strain evidence="3 4">NBRC 106145</strain>
    </source>
</reference>
<dbReference type="EMBL" id="BOMG01000004">
    <property type="protein sequence ID" value="GID51814.1"/>
    <property type="molecule type" value="Genomic_DNA"/>
</dbReference>
<dbReference type="InterPro" id="IPR038109">
    <property type="entry name" value="DNA_bind_recomb_sf"/>
</dbReference>
<dbReference type="Pfam" id="PF07508">
    <property type="entry name" value="Recombinase"/>
    <property type="match status" value="1"/>
</dbReference>